<dbReference type="PANTHER" id="PTHR12271:SF134">
    <property type="entry name" value="NUCLEOTIDYLTRANSFERASE FAMILY PROTEIN"/>
    <property type="match status" value="1"/>
</dbReference>
<organism evidence="3 4">
    <name type="scientific">Cuscuta europaea</name>
    <name type="common">European dodder</name>
    <dbReference type="NCBI Taxonomy" id="41803"/>
    <lineage>
        <taxon>Eukaryota</taxon>
        <taxon>Viridiplantae</taxon>
        <taxon>Streptophyta</taxon>
        <taxon>Embryophyta</taxon>
        <taxon>Tracheophyta</taxon>
        <taxon>Spermatophyta</taxon>
        <taxon>Magnoliopsida</taxon>
        <taxon>eudicotyledons</taxon>
        <taxon>Gunneridae</taxon>
        <taxon>Pentapetalae</taxon>
        <taxon>asterids</taxon>
        <taxon>lamiids</taxon>
        <taxon>Solanales</taxon>
        <taxon>Convolvulaceae</taxon>
        <taxon>Cuscuteae</taxon>
        <taxon>Cuscuta</taxon>
        <taxon>Cuscuta subgen. Cuscuta</taxon>
    </lineage>
</organism>
<feature type="compositionally biased region" description="Low complexity" evidence="1">
    <location>
        <begin position="716"/>
        <end position="732"/>
    </location>
</feature>
<protein>
    <recommendedName>
        <fullName evidence="2">Poly(A) RNA polymerase mitochondrial-like central palm domain-containing protein</fullName>
    </recommendedName>
</protein>
<dbReference type="OrthoDB" id="2274644at2759"/>
<reference evidence="3" key="1">
    <citation type="submission" date="2022-07" db="EMBL/GenBank/DDBJ databases">
        <authorList>
            <person name="Macas J."/>
            <person name="Novak P."/>
            <person name="Neumann P."/>
        </authorList>
    </citation>
    <scope>NUCLEOTIDE SEQUENCE</scope>
</reference>
<dbReference type="InterPro" id="IPR043519">
    <property type="entry name" value="NT_sf"/>
</dbReference>
<dbReference type="GO" id="GO:0016779">
    <property type="term" value="F:nucleotidyltransferase activity"/>
    <property type="evidence" value="ECO:0007669"/>
    <property type="project" value="TreeGrafter"/>
</dbReference>
<evidence type="ECO:0000259" key="2">
    <source>
        <dbReference type="Pfam" id="PF22600"/>
    </source>
</evidence>
<feature type="compositionally biased region" description="Polar residues" evidence="1">
    <location>
        <begin position="912"/>
        <end position="925"/>
    </location>
</feature>
<feature type="region of interest" description="Disordered" evidence="1">
    <location>
        <begin position="451"/>
        <end position="559"/>
    </location>
</feature>
<name>A0A9P0YPK4_CUSEU</name>
<dbReference type="SUPFAM" id="SSF81301">
    <property type="entry name" value="Nucleotidyltransferase"/>
    <property type="match status" value="1"/>
</dbReference>
<dbReference type="Gene3D" id="1.10.1410.10">
    <property type="match status" value="1"/>
</dbReference>
<dbReference type="Pfam" id="PF22600">
    <property type="entry name" value="MTPAP-like_central"/>
    <property type="match status" value="1"/>
</dbReference>
<keyword evidence="4" id="KW-1185">Reference proteome</keyword>
<feature type="compositionally biased region" description="Polar residues" evidence="1">
    <location>
        <begin position="535"/>
        <end position="545"/>
    </location>
</feature>
<feature type="domain" description="Poly(A) RNA polymerase mitochondrial-like central palm" evidence="2">
    <location>
        <begin position="36"/>
        <end position="179"/>
    </location>
</feature>
<dbReference type="EMBL" id="CAMAPE010000005">
    <property type="protein sequence ID" value="CAH9070343.1"/>
    <property type="molecule type" value="Genomic_DNA"/>
</dbReference>
<dbReference type="Gene3D" id="3.30.460.10">
    <property type="entry name" value="Beta Polymerase, domain 2"/>
    <property type="match status" value="1"/>
</dbReference>
<evidence type="ECO:0000313" key="3">
    <source>
        <dbReference type="EMBL" id="CAH9070343.1"/>
    </source>
</evidence>
<feature type="compositionally biased region" description="Polar residues" evidence="1">
    <location>
        <begin position="876"/>
        <end position="892"/>
    </location>
</feature>
<dbReference type="SUPFAM" id="SSF81631">
    <property type="entry name" value="PAP/OAS1 substrate-binding domain"/>
    <property type="match status" value="1"/>
</dbReference>
<evidence type="ECO:0000313" key="4">
    <source>
        <dbReference type="Proteomes" id="UP001152484"/>
    </source>
</evidence>
<dbReference type="GO" id="GO:0031123">
    <property type="term" value="P:RNA 3'-end processing"/>
    <property type="evidence" value="ECO:0007669"/>
    <property type="project" value="TreeGrafter"/>
</dbReference>
<feature type="compositionally biased region" description="Basic and acidic residues" evidence="1">
    <location>
        <begin position="850"/>
        <end position="864"/>
    </location>
</feature>
<dbReference type="InterPro" id="IPR054708">
    <property type="entry name" value="MTPAP-like_central"/>
</dbReference>
<dbReference type="AlphaFoldDB" id="A0A9P0YPK4"/>
<feature type="compositionally biased region" description="Polar residues" evidence="1">
    <location>
        <begin position="451"/>
        <end position="464"/>
    </location>
</feature>
<sequence>MAVALRVKVLRKKSERLERKRWQKYVVVSEKVPAIEDLLDSVYTSLRPKPSDYEVRRALVFVFNVLAKDIYGPGSDAPIVEEFGSFLMDLFTTKSDLDLSINFGNNAVGFSREKRIQKLRKFAKKLYALQREGHVYGVHPITTANVPILKVVDRGTRIECDISVENRDGVLKSKIVHMICSIDERFGKLSFLMKAWAKAHNINSSKFKTLNSMSIVLLVAFHLQTRNPPILPPFSALYKDGADSEEAEKLVCNFSNYGKSNKESVAELFMTLLIKLLAVENLWCKGICASTYEGSWISKTWDFKVACISVEDFTDRSQNVARAVGVKEVKKIYKCIHNSSERIAAFMEGRIEGSTLKEYLFGQSGCRTLGDEKGSKDASKDRSGHKKEVVIKAGQQTIPHKPAVAGWDSVPSGKLGRSATKVWGKSTSGSWGKSMLDGWGGSTISEENVTATSWGGSQSSSLKRSTVEGWGGSTTECSEKPTAKAWGGSQSTSWGKSAVDALGGSSPGISEKQVTKIWGGSESKSWEKPAVDTFGGSSTPGNSEKQTTKGWGGSKSKSWGKPLVDVWLGSNSGSLEKSTAKGWGGSTASGWSGKPTAKGWEGSTASGWSEKPTAKGWGRSELTSRRKSTVDVGGGWSEKPTAKGWGRSESTSWEKPMVDVGGGWSEKPTAKGWGRSESTSWGKPTVDVRGGWSEKPTAKGWGRSELTSWGKPMVNVGVGSQSSTRGGSTTTGRSKEPISEKPSAKSWGGSQFISWGKQVVGIRGESQTSSSGKENDGGGGSTTSGNSEKQTAKCWGGPQPTSWGKEIVDVGGGSSTSGISEKLATNGWGRSASTSWGKPTVGSWGGKAPECSRKSDSIKRKWSDENEGGISAGRWGTSSKNGRTEGKQSTSYNPKNKFKRFNNNWESKDTGQESTLPQPAVSSSWGWGKWDRT</sequence>
<feature type="compositionally biased region" description="Basic and acidic residues" evidence="1">
    <location>
        <begin position="733"/>
        <end position="743"/>
    </location>
</feature>
<dbReference type="CDD" id="cd05402">
    <property type="entry name" value="NT_PAP_TUTase"/>
    <property type="match status" value="1"/>
</dbReference>
<dbReference type="PANTHER" id="PTHR12271">
    <property type="entry name" value="POLY A POLYMERASE CID PAP -RELATED"/>
    <property type="match status" value="1"/>
</dbReference>
<comment type="caution">
    <text evidence="3">The sequence shown here is derived from an EMBL/GenBank/DDBJ whole genome shotgun (WGS) entry which is preliminary data.</text>
</comment>
<evidence type="ECO:0000256" key="1">
    <source>
        <dbReference type="SAM" id="MobiDB-lite"/>
    </source>
</evidence>
<dbReference type="Proteomes" id="UP001152484">
    <property type="component" value="Unassembled WGS sequence"/>
</dbReference>
<proteinExistence type="predicted"/>
<accession>A0A9P0YPK4</accession>
<gene>
    <name evidence="3" type="ORF">CEURO_LOCUS3622</name>
</gene>
<feature type="region of interest" description="Disordered" evidence="1">
    <location>
        <begin position="572"/>
        <end position="933"/>
    </location>
</feature>